<evidence type="ECO:0000256" key="1">
    <source>
        <dbReference type="SAM" id="MobiDB-lite"/>
    </source>
</evidence>
<protein>
    <submittedName>
        <fullName evidence="2">Uncharacterized protein</fullName>
    </submittedName>
</protein>
<name>A0A6J4UDD4_9BACT</name>
<dbReference type="AlphaFoldDB" id="A0A6J4UDD4"/>
<proteinExistence type="predicted"/>
<dbReference type="EMBL" id="CADCWI010000040">
    <property type="protein sequence ID" value="CAA9547442.1"/>
    <property type="molecule type" value="Genomic_DNA"/>
</dbReference>
<gene>
    <name evidence="2" type="ORF">AVDCRST_MAG43-773</name>
</gene>
<feature type="region of interest" description="Disordered" evidence="1">
    <location>
        <begin position="1"/>
        <end position="20"/>
    </location>
</feature>
<organism evidence="2">
    <name type="scientific">uncultured Thermomicrobiales bacterium</name>
    <dbReference type="NCBI Taxonomy" id="1645740"/>
    <lineage>
        <taxon>Bacteria</taxon>
        <taxon>Pseudomonadati</taxon>
        <taxon>Thermomicrobiota</taxon>
        <taxon>Thermomicrobia</taxon>
        <taxon>Thermomicrobiales</taxon>
        <taxon>environmental samples</taxon>
    </lineage>
</organism>
<reference evidence="2" key="1">
    <citation type="submission" date="2020-02" db="EMBL/GenBank/DDBJ databases">
        <authorList>
            <person name="Meier V. D."/>
        </authorList>
    </citation>
    <scope>NUCLEOTIDE SEQUENCE</scope>
    <source>
        <strain evidence="2">AVDCRST_MAG43</strain>
    </source>
</reference>
<sequence length="50" mass="5392">MIEAEQVTAEGEERLMDVGPPVVADRQAPLLIQPSQRPLDHPAMATQALA</sequence>
<evidence type="ECO:0000313" key="2">
    <source>
        <dbReference type="EMBL" id="CAA9547442.1"/>
    </source>
</evidence>
<accession>A0A6J4UDD4</accession>